<feature type="compositionally biased region" description="Low complexity" evidence="1">
    <location>
        <begin position="150"/>
        <end position="160"/>
    </location>
</feature>
<feature type="region of interest" description="Disordered" evidence="1">
    <location>
        <begin position="1"/>
        <end position="24"/>
    </location>
</feature>
<feature type="compositionally biased region" description="Basic residues" evidence="1">
    <location>
        <begin position="10"/>
        <end position="23"/>
    </location>
</feature>
<dbReference type="Proteomes" id="UP000246464">
    <property type="component" value="Chromosome 8"/>
</dbReference>
<dbReference type="AlphaFoldDB" id="A0A2U9BNW2"/>
<protein>
    <submittedName>
        <fullName evidence="2">Putative unconventional myosin-XV-like</fullName>
    </submittedName>
</protein>
<feature type="region of interest" description="Disordered" evidence="1">
    <location>
        <begin position="140"/>
        <end position="173"/>
    </location>
</feature>
<reference evidence="2 3" key="1">
    <citation type="submission" date="2017-12" db="EMBL/GenBank/DDBJ databases">
        <title>Integrating genomic resources of turbot (Scophthalmus maximus) in depth evaluation of genetic and physical mapping variation across individuals.</title>
        <authorList>
            <person name="Martinez P."/>
        </authorList>
    </citation>
    <scope>NUCLEOTIDE SEQUENCE [LARGE SCALE GENOMIC DNA]</scope>
</reference>
<accession>A0A2U9BNW2</accession>
<evidence type="ECO:0000313" key="2">
    <source>
        <dbReference type="EMBL" id="AWP05296.1"/>
    </source>
</evidence>
<keyword evidence="3" id="KW-1185">Reference proteome</keyword>
<feature type="region of interest" description="Disordered" evidence="1">
    <location>
        <begin position="475"/>
        <end position="514"/>
    </location>
</feature>
<dbReference type="EMBL" id="CP026250">
    <property type="protein sequence ID" value="AWP05296.1"/>
    <property type="molecule type" value="Genomic_DNA"/>
</dbReference>
<feature type="compositionally biased region" description="Low complexity" evidence="1">
    <location>
        <begin position="491"/>
        <end position="503"/>
    </location>
</feature>
<evidence type="ECO:0000313" key="3">
    <source>
        <dbReference type="Proteomes" id="UP000246464"/>
    </source>
</evidence>
<organism evidence="2 3">
    <name type="scientific">Scophthalmus maximus</name>
    <name type="common">Turbot</name>
    <name type="synonym">Psetta maxima</name>
    <dbReference type="NCBI Taxonomy" id="52904"/>
    <lineage>
        <taxon>Eukaryota</taxon>
        <taxon>Metazoa</taxon>
        <taxon>Chordata</taxon>
        <taxon>Craniata</taxon>
        <taxon>Vertebrata</taxon>
        <taxon>Euteleostomi</taxon>
        <taxon>Actinopterygii</taxon>
        <taxon>Neopterygii</taxon>
        <taxon>Teleostei</taxon>
        <taxon>Neoteleostei</taxon>
        <taxon>Acanthomorphata</taxon>
        <taxon>Carangaria</taxon>
        <taxon>Pleuronectiformes</taxon>
        <taxon>Pleuronectoidei</taxon>
        <taxon>Scophthalmidae</taxon>
        <taxon>Scophthalmus</taxon>
    </lineage>
</organism>
<proteinExistence type="predicted"/>
<gene>
    <name evidence="2" type="ORF">SMAX5B_011448</name>
</gene>
<evidence type="ECO:0000256" key="1">
    <source>
        <dbReference type="SAM" id="MobiDB-lite"/>
    </source>
</evidence>
<name>A0A2U9BNW2_SCOMX</name>
<sequence length="620" mass="68808">MSRMFMKFSGFKRRRNSRKKLKSTSRLFLGLGKRKNRLAKKKRRKSMLKNTSRFMMRFKASKKGKKEKEKAEANNGKKPTYMLLRLGGNEKKGGFFKGLFGKKDGDGPADDFKNRSVLLGKVAAATNWLTKRFLSTKMRGNSGNNGWGGRRAQSRQASSRRNLHGYHNDGYEHGEEAYGYNQKGYGDYYDGYGGYGDEAAAAYGGQVQLGYYDNGAGGAEYQDLGYYEEEGLYDQHAEYYEGGLYDEGMEDHYNPYSSAQDYYNQEADPYGYQQQQTMAMYGDEGLDYYAQMGEDHMYGGAVDGFLHPQAQAYYDENGQGVYYGDGQGGYYDNGQAGYYENPYAATMGMQGGFQPDYQLSYSDAGMPYQDYSSQQAIGISPGGQQVFGFGGQGVDQVQGLYGDQYADQMDQYGDDSSGLQGGEMTFRVPRPQVRLFGKERLDVPLPPPPTLPPDPEFESMSEIQYEDQISLAPENVTTSTDDDTTRTAYVPPDDAITDDVTPATDDDATRTEYVPPNDVITDDVTTATDDTTRTEYVPPNAAITDDVTTATNDVATAADVVTTNDVTTRTDDATANDAAAATNVSTNDFPTAADDDRFNDDATATRQWPTFNPYSNCHDY</sequence>